<dbReference type="EMBL" id="CADCUC010000298">
    <property type="protein sequence ID" value="CAA9332467.1"/>
    <property type="molecule type" value="Genomic_DNA"/>
</dbReference>
<dbReference type="SUPFAM" id="SSF55447">
    <property type="entry name" value="CO dehydrogenase flavoprotein C-terminal domain-like"/>
    <property type="match status" value="1"/>
</dbReference>
<evidence type="ECO:0000313" key="5">
    <source>
        <dbReference type="EMBL" id="CAA9332467.1"/>
    </source>
</evidence>
<dbReference type="Gene3D" id="3.30.390.50">
    <property type="entry name" value="CO dehydrogenase flavoprotein, C-terminal domain"/>
    <property type="match status" value="1"/>
</dbReference>
<dbReference type="AlphaFoldDB" id="A0A6J4LJK6"/>
<dbReference type="Pfam" id="PF03450">
    <property type="entry name" value="CO_deh_flav_C"/>
    <property type="match status" value="1"/>
</dbReference>
<dbReference type="Pfam" id="PF00941">
    <property type="entry name" value="FAD_binding_5"/>
    <property type="match status" value="1"/>
</dbReference>
<evidence type="ECO:0000256" key="2">
    <source>
        <dbReference type="ARBA" id="ARBA00022827"/>
    </source>
</evidence>
<dbReference type="Gene3D" id="3.30.465.10">
    <property type="match status" value="1"/>
</dbReference>
<dbReference type="SUPFAM" id="SSF56176">
    <property type="entry name" value="FAD-binding/transporter-associated domain-like"/>
    <property type="match status" value="1"/>
</dbReference>
<dbReference type="GO" id="GO:0071949">
    <property type="term" value="F:FAD binding"/>
    <property type="evidence" value="ECO:0007669"/>
    <property type="project" value="InterPro"/>
</dbReference>
<dbReference type="InterPro" id="IPR051312">
    <property type="entry name" value="Diverse_Substr_Oxidored"/>
</dbReference>
<dbReference type="PANTHER" id="PTHR42659">
    <property type="entry name" value="XANTHINE DEHYDROGENASE SUBUNIT C-RELATED"/>
    <property type="match status" value="1"/>
</dbReference>
<dbReference type="InterPro" id="IPR016169">
    <property type="entry name" value="FAD-bd_PCMH_sub2"/>
</dbReference>
<dbReference type="GO" id="GO:0004854">
    <property type="term" value="F:xanthine dehydrogenase activity"/>
    <property type="evidence" value="ECO:0007669"/>
    <property type="project" value="UniProtKB-EC"/>
</dbReference>
<keyword evidence="3 5" id="KW-0560">Oxidoreductase</keyword>
<gene>
    <name evidence="5" type="ORF">AVDCRST_MAG90-1934</name>
</gene>
<evidence type="ECO:0000256" key="1">
    <source>
        <dbReference type="ARBA" id="ARBA00022630"/>
    </source>
</evidence>
<reference evidence="5" key="1">
    <citation type="submission" date="2020-02" db="EMBL/GenBank/DDBJ databases">
        <authorList>
            <person name="Meier V. D."/>
        </authorList>
    </citation>
    <scope>NUCLEOTIDE SEQUENCE</scope>
    <source>
        <strain evidence="5">AVDCRST_MAG90</strain>
    </source>
</reference>
<keyword evidence="2" id="KW-0274">FAD</keyword>
<dbReference type="EC" id="1.17.1.4" evidence="5"/>
<evidence type="ECO:0000259" key="4">
    <source>
        <dbReference type="PROSITE" id="PS51387"/>
    </source>
</evidence>
<dbReference type="PANTHER" id="PTHR42659:SF2">
    <property type="entry name" value="XANTHINE DEHYDROGENASE SUBUNIT C-RELATED"/>
    <property type="match status" value="1"/>
</dbReference>
<proteinExistence type="predicted"/>
<dbReference type="SMART" id="SM01092">
    <property type="entry name" value="CO_deh_flav_C"/>
    <property type="match status" value="1"/>
</dbReference>
<sequence>MKGIEVGEDDIRIGAGVTYSEFALILRAHLPEAVDYLLRIGNWQVRNAGTIGGNIANGSPVGDLAPALIALGAELELRRADRLRTLPLEKFFLAYRVQDREPGEFVRRVTVPKLAPTQVFRCFKVSKRFDEDISAVMGAFTLTLDGHAIAAARVAFGGMAAVPKRAAETEAALVGARLDEPASWDEALTAITRAFQPITDQRASAAYRAVVARNLVFKALTEIAGGDGRTSRLVGQCVTLQAAE</sequence>
<dbReference type="InterPro" id="IPR036683">
    <property type="entry name" value="CO_DH_flav_C_dom_sf"/>
</dbReference>
<dbReference type="InterPro" id="IPR036318">
    <property type="entry name" value="FAD-bd_PCMH-like_sf"/>
</dbReference>
<dbReference type="InterPro" id="IPR016166">
    <property type="entry name" value="FAD-bd_PCMH"/>
</dbReference>
<keyword evidence="1" id="KW-0285">Flavoprotein</keyword>
<dbReference type="InterPro" id="IPR005107">
    <property type="entry name" value="CO_DH_flav_C"/>
</dbReference>
<accession>A0A6J4LJK6</accession>
<name>A0A6J4LJK6_9HYPH</name>
<evidence type="ECO:0000256" key="3">
    <source>
        <dbReference type="ARBA" id="ARBA00023002"/>
    </source>
</evidence>
<feature type="domain" description="FAD-binding PCMH-type" evidence="4">
    <location>
        <begin position="1"/>
        <end position="116"/>
    </location>
</feature>
<protein>
    <submittedName>
        <fullName evidence="5">Xanthine dehydrogenase iron-sulfur subunit / Xanthine dehydrogenase, FAD binding subunit</fullName>
        <ecNumber evidence="5">1.17.1.4</ecNumber>
    </submittedName>
</protein>
<organism evidence="5">
    <name type="scientific">uncultured Microvirga sp</name>
    <dbReference type="NCBI Taxonomy" id="412392"/>
    <lineage>
        <taxon>Bacteria</taxon>
        <taxon>Pseudomonadati</taxon>
        <taxon>Pseudomonadota</taxon>
        <taxon>Alphaproteobacteria</taxon>
        <taxon>Hyphomicrobiales</taxon>
        <taxon>Methylobacteriaceae</taxon>
        <taxon>Microvirga</taxon>
        <taxon>environmental samples</taxon>
    </lineage>
</organism>
<dbReference type="InterPro" id="IPR002346">
    <property type="entry name" value="Mopterin_DH_FAD-bd"/>
</dbReference>
<dbReference type="PROSITE" id="PS51387">
    <property type="entry name" value="FAD_PCMH"/>
    <property type="match status" value="1"/>
</dbReference>